<dbReference type="GO" id="GO:0003755">
    <property type="term" value="F:peptidyl-prolyl cis-trans isomerase activity"/>
    <property type="evidence" value="ECO:0007669"/>
    <property type="project" value="UniProtKB-KW"/>
</dbReference>
<dbReference type="InterPro" id="IPR046357">
    <property type="entry name" value="PPIase_dom_sf"/>
</dbReference>
<dbReference type="Proteomes" id="UP000507245">
    <property type="component" value="Unassembled WGS sequence"/>
</dbReference>
<keyword evidence="1" id="KW-0697">Rotamase</keyword>
<proteinExistence type="predicted"/>
<keyword evidence="4" id="KW-1185">Reference proteome</keyword>
<accession>A0A6J5W2N9</accession>
<reference evidence="4" key="1">
    <citation type="journal article" date="2020" name="Genome Biol.">
        <title>Gamete binning: chromosome-level and haplotype-resolved genome assembly enabled by high-throughput single-cell sequencing of gamete genomes.</title>
        <authorList>
            <person name="Campoy J.A."/>
            <person name="Sun H."/>
            <person name="Goel M."/>
            <person name="Jiao W.-B."/>
            <person name="Folz-Donahue K."/>
            <person name="Wang N."/>
            <person name="Rubio M."/>
            <person name="Liu C."/>
            <person name="Kukat C."/>
            <person name="Ruiz D."/>
            <person name="Huettel B."/>
            <person name="Schneeberger K."/>
        </authorList>
    </citation>
    <scope>NUCLEOTIDE SEQUENCE [LARGE SCALE GENOMIC DNA]</scope>
    <source>
        <strain evidence="4">cv. Rojo Pasion</strain>
    </source>
</reference>
<protein>
    <recommendedName>
        <fullName evidence="1">peptidylprolyl isomerase</fullName>
        <ecNumber evidence="1">5.2.1.8</ecNumber>
    </recommendedName>
</protein>
<dbReference type="PROSITE" id="PS50059">
    <property type="entry name" value="FKBP_PPIASE"/>
    <property type="match status" value="1"/>
</dbReference>
<name>A0A6J5W2N9_PRUAR</name>
<evidence type="ECO:0000313" key="3">
    <source>
        <dbReference type="EMBL" id="CAB4294713.1"/>
    </source>
</evidence>
<dbReference type="SUPFAM" id="SSF54534">
    <property type="entry name" value="FKBP-like"/>
    <property type="match status" value="1"/>
</dbReference>
<gene>
    <name evidence="3" type="ORF">ORAREDHAP_LOCUS5691</name>
</gene>
<comment type="catalytic activity">
    <reaction evidence="1">
        <text>[protein]-peptidylproline (omega=180) = [protein]-peptidylproline (omega=0)</text>
        <dbReference type="Rhea" id="RHEA:16237"/>
        <dbReference type="Rhea" id="RHEA-COMP:10747"/>
        <dbReference type="Rhea" id="RHEA-COMP:10748"/>
        <dbReference type="ChEBI" id="CHEBI:83833"/>
        <dbReference type="ChEBI" id="CHEBI:83834"/>
        <dbReference type="EC" id="5.2.1.8"/>
    </reaction>
</comment>
<feature type="domain" description="PPIase FKBP-type" evidence="2">
    <location>
        <begin position="23"/>
        <end position="137"/>
    </location>
</feature>
<dbReference type="Pfam" id="PF00254">
    <property type="entry name" value="FKBP_C"/>
    <property type="match status" value="1"/>
</dbReference>
<evidence type="ECO:0000256" key="1">
    <source>
        <dbReference type="PROSITE-ProRule" id="PRU00277"/>
    </source>
</evidence>
<dbReference type="AlphaFoldDB" id="A0A6J5W2N9"/>
<dbReference type="OrthoDB" id="1823732at2759"/>
<dbReference type="Gene3D" id="3.10.50.40">
    <property type="match status" value="1"/>
</dbReference>
<dbReference type="EMBL" id="CAEKKB010000001">
    <property type="protein sequence ID" value="CAB4294713.1"/>
    <property type="molecule type" value="Genomic_DNA"/>
</dbReference>
<dbReference type="EC" id="5.2.1.8" evidence="1"/>
<keyword evidence="1" id="KW-0413">Isomerase</keyword>
<evidence type="ECO:0000313" key="4">
    <source>
        <dbReference type="Proteomes" id="UP000507245"/>
    </source>
</evidence>
<sequence length="189" mass="21308">MVFGKNCKSAFGEIQKHFEWFWKKHLRVHYVGTLLHGTKFESTRDTDEPLNLNSLLYRVALVDGTVVAETPEEGIELYVKKDALPKEIKTMKRGEKVRLIIQPQYAFGVEGRDSNKGFHFVLPSFVLNIDLEVVSFKPVIDVTGDAKVIKKVMKEGEGAWVANESASVTGKFIEMHIILAILLGSVGMW</sequence>
<dbReference type="InterPro" id="IPR001179">
    <property type="entry name" value="PPIase_FKBP_dom"/>
</dbReference>
<evidence type="ECO:0000259" key="2">
    <source>
        <dbReference type="PROSITE" id="PS50059"/>
    </source>
</evidence>
<organism evidence="3 4">
    <name type="scientific">Prunus armeniaca</name>
    <name type="common">Apricot</name>
    <name type="synonym">Armeniaca vulgaris</name>
    <dbReference type="NCBI Taxonomy" id="36596"/>
    <lineage>
        <taxon>Eukaryota</taxon>
        <taxon>Viridiplantae</taxon>
        <taxon>Streptophyta</taxon>
        <taxon>Embryophyta</taxon>
        <taxon>Tracheophyta</taxon>
        <taxon>Spermatophyta</taxon>
        <taxon>Magnoliopsida</taxon>
        <taxon>eudicotyledons</taxon>
        <taxon>Gunneridae</taxon>
        <taxon>Pentapetalae</taxon>
        <taxon>rosids</taxon>
        <taxon>fabids</taxon>
        <taxon>Rosales</taxon>
        <taxon>Rosaceae</taxon>
        <taxon>Amygdaloideae</taxon>
        <taxon>Amygdaleae</taxon>
        <taxon>Prunus</taxon>
    </lineage>
</organism>